<dbReference type="RefSeq" id="WP_183409276.1">
    <property type="nucleotide sequence ID" value="NZ_JACHWY010000001.1"/>
</dbReference>
<evidence type="ECO:0000259" key="6">
    <source>
        <dbReference type="PROSITE" id="PS50977"/>
    </source>
</evidence>
<accession>A0A7W4W489</accession>
<keyword evidence="2" id="KW-0805">Transcription regulation</keyword>
<keyword evidence="3 5" id="KW-0238">DNA-binding</keyword>
<dbReference type="Proteomes" id="UP000537130">
    <property type="component" value="Unassembled WGS sequence"/>
</dbReference>
<name>A0A7W4W489_9GAMM</name>
<sequence length="195" mass="21924">MNSDERRQKIIDAAITVLLDKGVAASRMNDFVEASGLSKGGVYHHFDSKEDLLIGVLNSFLENNLDRLHLSINPRESAYTQLKDILHNHEELMLELGKYNQLFLDFFSQAAYLPRFRELMRQHYQLFHGTLTELVSMGIASGEFEKDTDPDAIASGLMGIFDGIGIALLIVPEKIAFPRYAIDSALALVRGIRKI</sequence>
<evidence type="ECO:0000256" key="4">
    <source>
        <dbReference type="ARBA" id="ARBA00023163"/>
    </source>
</evidence>
<protein>
    <submittedName>
        <fullName evidence="7">AcrR family transcriptional regulator</fullName>
    </submittedName>
</protein>
<organism evidence="7 8">
    <name type="scientific">Litorivivens lipolytica</name>
    <dbReference type="NCBI Taxonomy" id="1524264"/>
    <lineage>
        <taxon>Bacteria</taxon>
        <taxon>Pseudomonadati</taxon>
        <taxon>Pseudomonadota</taxon>
        <taxon>Gammaproteobacteria</taxon>
        <taxon>Litorivivens</taxon>
    </lineage>
</organism>
<dbReference type="PANTHER" id="PTHR30055:SF234">
    <property type="entry name" value="HTH-TYPE TRANSCRIPTIONAL REGULATOR BETI"/>
    <property type="match status" value="1"/>
</dbReference>
<keyword evidence="1" id="KW-0678">Repressor</keyword>
<dbReference type="InterPro" id="IPR050109">
    <property type="entry name" value="HTH-type_TetR-like_transc_reg"/>
</dbReference>
<comment type="caution">
    <text evidence="7">The sequence shown here is derived from an EMBL/GenBank/DDBJ whole genome shotgun (WGS) entry which is preliminary data.</text>
</comment>
<dbReference type="GO" id="GO:0000976">
    <property type="term" value="F:transcription cis-regulatory region binding"/>
    <property type="evidence" value="ECO:0007669"/>
    <property type="project" value="TreeGrafter"/>
</dbReference>
<evidence type="ECO:0000313" key="8">
    <source>
        <dbReference type="Proteomes" id="UP000537130"/>
    </source>
</evidence>
<dbReference type="Gene3D" id="1.10.10.60">
    <property type="entry name" value="Homeodomain-like"/>
    <property type="match status" value="1"/>
</dbReference>
<dbReference type="InterPro" id="IPR036271">
    <property type="entry name" value="Tet_transcr_reg_TetR-rel_C_sf"/>
</dbReference>
<evidence type="ECO:0000313" key="7">
    <source>
        <dbReference type="EMBL" id="MBB3046589.1"/>
    </source>
</evidence>
<keyword evidence="8" id="KW-1185">Reference proteome</keyword>
<evidence type="ECO:0000256" key="5">
    <source>
        <dbReference type="PROSITE-ProRule" id="PRU00335"/>
    </source>
</evidence>
<evidence type="ECO:0000256" key="1">
    <source>
        <dbReference type="ARBA" id="ARBA00022491"/>
    </source>
</evidence>
<dbReference type="Pfam" id="PF00440">
    <property type="entry name" value="TetR_N"/>
    <property type="match status" value="1"/>
</dbReference>
<dbReference type="InterPro" id="IPR039538">
    <property type="entry name" value="BetI_C"/>
</dbReference>
<dbReference type="SUPFAM" id="SSF48498">
    <property type="entry name" value="Tetracyclin repressor-like, C-terminal domain"/>
    <property type="match status" value="1"/>
</dbReference>
<keyword evidence="4" id="KW-0804">Transcription</keyword>
<dbReference type="PANTHER" id="PTHR30055">
    <property type="entry name" value="HTH-TYPE TRANSCRIPTIONAL REGULATOR RUTR"/>
    <property type="match status" value="1"/>
</dbReference>
<dbReference type="InterPro" id="IPR001647">
    <property type="entry name" value="HTH_TetR"/>
</dbReference>
<dbReference type="GO" id="GO:0003700">
    <property type="term" value="F:DNA-binding transcription factor activity"/>
    <property type="evidence" value="ECO:0007669"/>
    <property type="project" value="TreeGrafter"/>
</dbReference>
<dbReference type="PRINTS" id="PR00455">
    <property type="entry name" value="HTHTETR"/>
</dbReference>
<proteinExistence type="predicted"/>
<dbReference type="SUPFAM" id="SSF46689">
    <property type="entry name" value="Homeodomain-like"/>
    <property type="match status" value="1"/>
</dbReference>
<dbReference type="Pfam" id="PF13977">
    <property type="entry name" value="TetR_C_6"/>
    <property type="match status" value="1"/>
</dbReference>
<dbReference type="InterPro" id="IPR009057">
    <property type="entry name" value="Homeodomain-like_sf"/>
</dbReference>
<feature type="DNA-binding region" description="H-T-H motif" evidence="5">
    <location>
        <begin position="27"/>
        <end position="46"/>
    </location>
</feature>
<dbReference type="EMBL" id="JACHWY010000001">
    <property type="protein sequence ID" value="MBB3046589.1"/>
    <property type="molecule type" value="Genomic_DNA"/>
</dbReference>
<feature type="domain" description="HTH tetR-type" evidence="6">
    <location>
        <begin position="4"/>
        <end position="64"/>
    </location>
</feature>
<gene>
    <name evidence="7" type="ORF">FHR99_000825</name>
</gene>
<dbReference type="PROSITE" id="PS50977">
    <property type="entry name" value="HTH_TETR_2"/>
    <property type="match status" value="1"/>
</dbReference>
<dbReference type="Gene3D" id="1.10.357.10">
    <property type="entry name" value="Tetracycline Repressor, domain 2"/>
    <property type="match status" value="1"/>
</dbReference>
<reference evidence="7 8" key="1">
    <citation type="submission" date="2020-08" db="EMBL/GenBank/DDBJ databases">
        <title>Genomic Encyclopedia of Type Strains, Phase III (KMG-III): the genomes of soil and plant-associated and newly described type strains.</title>
        <authorList>
            <person name="Whitman W."/>
        </authorList>
    </citation>
    <scope>NUCLEOTIDE SEQUENCE [LARGE SCALE GENOMIC DNA]</scope>
    <source>
        <strain evidence="7 8">CECT 8654</strain>
    </source>
</reference>
<evidence type="ECO:0000256" key="2">
    <source>
        <dbReference type="ARBA" id="ARBA00023015"/>
    </source>
</evidence>
<dbReference type="AlphaFoldDB" id="A0A7W4W489"/>
<evidence type="ECO:0000256" key="3">
    <source>
        <dbReference type="ARBA" id="ARBA00023125"/>
    </source>
</evidence>